<feature type="transmembrane region" description="Helical" evidence="16">
    <location>
        <begin position="526"/>
        <end position="547"/>
    </location>
</feature>
<evidence type="ECO:0000256" key="16">
    <source>
        <dbReference type="RuleBase" id="RU365020"/>
    </source>
</evidence>
<dbReference type="InterPro" id="IPR029044">
    <property type="entry name" value="Nucleotide-diphossugar_trans"/>
</dbReference>
<dbReference type="PANTHER" id="PTHR43867:SF2">
    <property type="entry name" value="CELLULOSE SYNTHASE CATALYTIC SUBUNIT A [UDP-FORMING]"/>
    <property type="match status" value="1"/>
</dbReference>
<keyword evidence="8 16" id="KW-0973">c-di-GMP</keyword>
<dbReference type="SUPFAM" id="SSF141371">
    <property type="entry name" value="PilZ domain-like"/>
    <property type="match status" value="1"/>
</dbReference>
<evidence type="ECO:0000256" key="8">
    <source>
        <dbReference type="ARBA" id="ARBA00022636"/>
    </source>
</evidence>
<dbReference type="HOGENOM" id="CLU_011907_5_0_6"/>
<feature type="transmembrane region" description="Helical" evidence="16">
    <location>
        <begin position="30"/>
        <end position="47"/>
    </location>
</feature>
<keyword evidence="11 16" id="KW-0812">Transmembrane</keyword>
<evidence type="ECO:0000256" key="13">
    <source>
        <dbReference type="ARBA" id="ARBA00022989"/>
    </source>
</evidence>
<comment type="cofactor">
    <cofactor evidence="16">
        <name>Mg(2+)</name>
        <dbReference type="ChEBI" id="CHEBI:18420"/>
    </cofactor>
</comment>
<keyword evidence="13 16" id="KW-1133">Transmembrane helix</keyword>
<evidence type="ECO:0000256" key="6">
    <source>
        <dbReference type="ARBA" id="ARBA00022475"/>
    </source>
</evidence>
<comment type="caution">
    <text evidence="19">The sequence shown here is derived from an EMBL/GenBank/DDBJ whole genome shotgun (WGS) entry which is preliminary data.</text>
</comment>
<comment type="catalytic activity">
    <reaction evidence="15 16">
        <text>[(1-&gt;4)-beta-D-glucosyl](n) + UDP-alpha-D-glucose = [(1-&gt;4)-beta-D-glucosyl](n+1) + UDP + H(+)</text>
        <dbReference type="Rhea" id="RHEA:19929"/>
        <dbReference type="Rhea" id="RHEA-COMP:10033"/>
        <dbReference type="Rhea" id="RHEA-COMP:10034"/>
        <dbReference type="ChEBI" id="CHEBI:15378"/>
        <dbReference type="ChEBI" id="CHEBI:18246"/>
        <dbReference type="ChEBI" id="CHEBI:58223"/>
        <dbReference type="ChEBI" id="CHEBI:58885"/>
        <dbReference type="EC" id="2.4.1.12"/>
    </reaction>
</comment>
<keyword evidence="10 16" id="KW-0808">Transferase</keyword>
<accession>S3JCV4</accession>
<dbReference type="GO" id="GO:0006011">
    <property type="term" value="P:UDP-alpha-D-glucose metabolic process"/>
    <property type="evidence" value="ECO:0007669"/>
    <property type="project" value="InterPro"/>
</dbReference>
<evidence type="ECO:0000259" key="17">
    <source>
        <dbReference type="Pfam" id="PF00535"/>
    </source>
</evidence>
<dbReference type="Gene3D" id="3.90.550.10">
    <property type="entry name" value="Spore Coat Polysaccharide Biosynthesis Protein SpsA, Chain A"/>
    <property type="match status" value="1"/>
</dbReference>
<keyword evidence="7 16" id="KW-0997">Cell inner membrane</keyword>
<proteinExistence type="inferred from homology"/>
<sequence length="704" mass="78694">MMKSLLSTLFLLLVALPAAALIVLTPMTAHKQFMFGLLMIGVLLVAGRSSNKKVSTTLVALSLLMATRYIYWRATSTLSFNSWVEAALGWGLFAAEIYAWTIMLLGYMQTIWPLEREIEPLPEDVSLWPTVDVYVPTYNESLDIVRDTVLAAQCMDYPSDKIKIYILDDGKRSEFAVFAAEANVGYITRDDNAHAKAGNLNKAMKKTNGELICIFDCDHVATRGFLQATVGSFLRDEKLALIQTPHYFYSKDPFERNLPAAGEAPNEGMLFYGPVQKGNDNWNATFFCGSCAVIRRCALEEIGGFAVETVTEDAHTALKMQRLGWNSAFLGLRLSAGLATERLTLHVIQRTRWARGMTQILLLDNPLFGRGLKWQQRLCYLNAILHFQYGLPRIAFLTAPLAYLLFNQNIIASSASMIFAYSLPHLVMATVLNSRLNGRYRFSFWGEVYETVMCFHLVIPTLVTFLSPRKGKFNVTDKGDTLEKEYFDAHIVMPHMVVAVLLGAGVIAGIARFFTQTRLGIEPWVLLLNVGWATYSLIILLASIAVANESKQVRKSIRIDIAIPTIVHFTNGASLRTVSRDLSMGGMQVINPDPALNNEEVEAVELLLNSAAVCIPGKKVFANDDILRLQFGDIPLHKRRELVRVVLARADAWLETPHAKDSLRRSMAGVLRSAGRLWGIFWRSRRNRKLAKFEAKKAKPEAAA</sequence>
<dbReference type="AlphaFoldDB" id="S3JCV4"/>
<evidence type="ECO:0000256" key="7">
    <source>
        <dbReference type="ARBA" id="ARBA00022519"/>
    </source>
</evidence>
<dbReference type="InterPro" id="IPR009875">
    <property type="entry name" value="PilZ_domain"/>
</dbReference>
<dbReference type="Proteomes" id="UP000014585">
    <property type="component" value="Unassembled WGS sequence"/>
</dbReference>
<dbReference type="InterPro" id="IPR003919">
    <property type="entry name" value="Cell_synth_A"/>
</dbReference>
<reference evidence="19 20" key="1">
    <citation type="submission" date="2013-04" db="EMBL/GenBank/DDBJ databases">
        <authorList>
            <person name="Weinstock G."/>
            <person name="Sodergren E."/>
            <person name="Lobos E.A."/>
            <person name="Fulton L."/>
            <person name="Fulton R."/>
            <person name="Courtney L."/>
            <person name="Fronick C."/>
            <person name="O'Laughlin M."/>
            <person name="Godfrey J."/>
            <person name="Wilson R.M."/>
            <person name="Miner T."/>
            <person name="Farmer C."/>
            <person name="Delehaunty K."/>
            <person name="Cordes M."/>
            <person name="Minx P."/>
            <person name="Tomlinson C."/>
            <person name="Chen J."/>
            <person name="Wollam A."/>
            <person name="Pepin K.H."/>
            <person name="Palsikar V.B."/>
            <person name="Zhang X."/>
            <person name="Suruliraj S."/>
            <person name="Perna N.T."/>
            <person name="Plunkett G."/>
            <person name="Warren W."/>
            <person name="Mitreva M."/>
            <person name="Mardis E.R."/>
            <person name="Wilson R.K."/>
        </authorList>
    </citation>
    <scope>NUCLEOTIDE SEQUENCE [LARGE SCALE GENOMIC DNA]</scope>
    <source>
        <strain evidence="19 20">DSM 4568</strain>
    </source>
</reference>
<evidence type="ECO:0000256" key="12">
    <source>
        <dbReference type="ARBA" id="ARBA00022916"/>
    </source>
</evidence>
<keyword evidence="6 16" id="KW-1003">Cell membrane</keyword>
<dbReference type="UniPathway" id="UPA00694"/>
<evidence type="ECO:0000256" key="15">
    <source>
        <dbReference type="ARBA" id="ARBA00048682"/>
    </source>
</evidence>
<dbReference type="GO" id="GO:0030244">
    <property type="term" value="P:cellulose biosynthetic process"/>
    <property type="evidence" value="ECO:0007669"/>
    <property type="project" value="UniProtKB-KW"/>
</dbReference>
<dbReference type="GO" id="GO:0005886">
    <property type="term" value="C:plasma membrane"/>
    <property type="evidence" value="ECO:0007669"/>
    <property type="project" value="UniProtKB-SubCell"/>
</dbReference>
<dbReference type="SUPFAM" id="SSF53448">
    <property type="entry name" value="Nucleotide-diphospho-sugar transferases"/>
    <property type="match status" value="1"/>
</dbReference>
<dbReference type="GO" id="GO:0016760">
    <property type="term" value="F:cellulose synthase (UDP-forming) activity"/>
    <property type="evidence" value="ECO:0007669"/>
    <property type="project" value="UniProtKB-EC"/>
</dbReference>
<evidence type="ECO:0000256" key="2">
    <source>
        <dbReference type="ARBA" id="ARBA00005186"/>
    </source>
</evidence>
<evidence type="ECO:0000313" key="19">
    <source>
        <dbReference type="EMBL" id="EPF17997.1"/>
    </source>
</evidence>
<feature type="domain" description="PilZ" evidence="18">
    <location>
        <begin position="552"/>
        <end position="647"/>
    </location>
</feature>
<feature type="transmembrane region" description="Helical" evidence="16">
    <location>
        <begin position="410"/>
        <end position="432"/>
    </location>
</feature>
<evidence type="ECO:0000256" key="5">
    <source>
        <dbReference type="ARBA" id="ARBA00018714"/>
    </source>
</evidence>
<feature type="transmembrane region" description="Helical" evidence="16">
    <location>
        <begin position="54"/>
        <end position="72"/>
    </location>
</feature>
<keyword evidence="14 16" id="KW-0472">Membrane</keyword>
<dbReference type="InterPro" id="IPR050321">
    <property type="entry name" value="Glycosyltr_2/OpgH_subfam"/>
</dbReference>
<keyword evidence="9 16" id="KW-0328">Glycosyltransferase</keyword>
<feature type="domain" description="Glycosyltransferase 2-like" evidence="17">
    <location>
        <begin position="133"/>
        <end position="303"/>
    </location>
</feature>
<dbReference type="PRINTS" id="PR01439">
    <property type="entry name" value="CELLSNTHASEA"/>
</dbReference>
<feature type="transmembrane region" description="Helical" evidence="16">
    <location>
        <begin position="380"/>
        <end position="404"/>
    </location>
</feature>
<dbReference type="PANTHER" id="PTHR43867">
    <property type="entry name" value="CELLULOSE SYNTHASE CATALYTIC SUBUNIT A [UDP-FORMING]"/>
    <property type="match status" value="1"/>
</dbReference>
<dbReference type="Pfam" id="PF00535">
    <property type="entry name" value="Glycos_transf_2"/>
    <property type="match status" value="1"/>
</dbReference>
<dbReference type="Pfam" id="PF07238">
    <property type="entry name" value="PilZ"/>
    <property type="match status" value="1"/>
</dbReference>
<dbReference type="PATRIC" id="fig|566551.4.peg.1296"/>
<comment type="subcellular location">
    <subcellularLocation>
        <location evidence="1">Cell inner membrane</location>
        <topology evidence="1">Multi-pass membrane protein</topology>
    </subcellularLocation>
</comment>
<dbReference type="Gene3D" id="2.40.10.220">
    <property type="entry name" value="predicted glycosyltransferase like domains"/>
    <property type="match status" value="1"/>
</dbReference>
<dbReference type="RefSeq" id="WP_016535719.1">
    <property type="nucleotide sequence ID" value="NZ_KE161030.1"/>
</dbReference>
<dbReference type="Pfam" id="PF03552">
    <property type="entry name" value="Cellulose_synt"/>
    <property type="match status" value="1"/>
</dbReference>
<organism evidence="19 20">
    <name type="scientific">Cedecea davisae DSM 4568</name>
    <dbReference type="NCBI Taxonomy" id="566551"/>
    <lineage>
        <taxon>Bacteria</taxon>
        <taxon>Pseudomonadati</taxon>
        <taxon>Pseudomonadota</taxon>
        <taxon>Gammaproteobacteria</taxon>
        <taxon>Enterobacterales</taxon>
        <taxon>Enterobacteriaceae</taxon>
        <taxon>Cedecea</taxon>
    </lineage>
</organism>
<dbReference type="InterPro" id="IPR001173">
    <property type="entry name" value="Glyco_trans_2-like"/>
</dbReference>
<evidence type="ECO:0000256" key="11">
    <source>
        <dbReference type="ARBA" id="ARBA00022692"/>
    </source>
</evidence>
<comment type="pathway">
    <text evidence="2 16">Glycan metabolism; bacterial cellulose biosynthesis.</text>
</comment>
<feature type="transmembrane region" description="Helical" evidence="16">
    <location>
        <begin position="444"/>
        <end position="466"/>
    </location>
</feature>
<name>S3JCV4_9ENTR</name>
<evidence type="ECO:0000259" key="18">
    <source>
        <dbReference type="Pfam" id="PF07238"/>
    </source>
</evidence>
<dbReference type="EMBL" id="ATDT01000009">
    <property type="protein sequence ID" value="EPF17997.1"/>
    <property type="molecule type" value="Genomic_DNA"/>
</dbReference>
<keyword evidence="12 16" id="KW-0135">Cellulose biosynthesis</keyword>
<evidence type="ECO:0000256" key="10">
    <source>
        <dbReference type="ARBA" id="ARBA00022679"/>
    </source>
</evidence>
<dbReference type="CDD" id="cd06421">
    <property type="entry name" value="CESA_CelA_like"/>
    <property type="match status" value="1"/>
</dbReference>
<comment type="similarity">
    <text evidence="3">Belongs to the glycosyltransferase 2 family.</text>
</comment>
<dbReference type="InterPro" id="IPR005150">
    <property type="entry name" value="Cellulose_synth"/>
</dbReference>
<evidence type="ECO:0000256" key="4">
    <source>
        <dbReference type="ARBA" id="ARBA00012539"/>
    </source>
</evidence>
<dbReference type="STRING" id="566551.HMPREF0201_01406"/>
<evidence type="ECO:0000256" key="3">
    <source>
        <dbReference type="ARBA" id="ARBA00006739"/>
    </source>
</evidence>
<gene>
    <name evidence="19" type="ORF">HMPREF0201_01406</name>
</gene>
<dbReference type="GO" id="GO:0035438">
    <property type="term" value="F:cyclic-di-GMP binding"/>
    <property type="evidence" value="ECO:0007669"/>
    <property type="project" value="InterPro"/>
</dbReference>
<feature type="transmembrane region" description="Helical" evidence="16">
    <location>
        <begin position="87"/>
        <end position="107"/>
    </location>
</feature>
<dbReference type="EC" id="2.4.1.12" evidence="4 16"/>
<evidence type="ECO:0000256" key="14">
    <source>
        <dbReference type="ARBA" id="ARBA00023136"/>
    </source>
</evidence>
<protein>
    <recommendedName>
        <fullName evidence="5 16">Cellulose synthase catalytic subunit [UDP-forming]</fullName>
        <ecNumber evidence="4 16">2.4.1.12</ecNumber>
    </recommendedName>
</protein>
<evidence type="ECO:0000256" key="9">
    <source>
        <dbReference type="ARBA" id="ARBA00022676"/>
    </source>
</evidence>
<dbReference type="NCBIfam" id="TIGR03030">
    <property type="entry name" value="CelA"/>
    <property type="match status" value="1"/>
</dbReference>
<evidence type="ECO:0000313" key="20">
    <source>
        <dbReference type="Proteomes" id="UP000014585"/>
    </source>
</evidence>
<comment type="function">
    <text evidence="16">Catalytic subunit of cellulose synthase. It polymerizes uridine 5'-diphosphate glucose to cellulose.</text>
</comment>
<evidence type="ECO:0000256" key="1">
    <source>
        <dbReference type="ARBA" id="ARBA00004429"/>
    </source>
</evidence>
<feature type="transmembrane region" description="Helical" evidence="16">
    <location>
        <begin position="491"/>
        <end position="514"/>
    </location>
</feature>